<dbReference type="Pfam" id="PF09982">
    <property type="entry name" value="LpxR"/>
    <property type="match status" value="1"/>
</dbReference>
<dbReference type="InterPro" id="IPR018707">
    <property type="entry name" value="LpxR"/>
</dbReference>
<organism evidence="1 2">
    <name type="scientific">Sulfurimonas marina</name>
    <dbReference type="NCBI Taxonomy" id="2590551"/>
    <lineage>
        <taxon>Bacteria</taxon>
        <taxon>Pseudomonadati</taxon>
        <taxon>Campylobacterota</taxon>
        <taxon>Epsilonproteobacteria</taxon>
        <taxon>Campylobacterales</taxon>
        <taxon>Sulfurimonadaceae</taxon>
        <taxon>Sulfurimonas</taxon>
    </lineage>
</organism>
<evidence type="ECO:0000313" key="1">
    <source>
        <dbReference type="EMBL" id="QOP41835.1"/>
    </source>
</evidence>
<gene>
    <name evidence="1" type="ORF">FJR03_08850</name>
</gene>
<proteinExistence type="predicted"/>
<dbReference type="InterPro" id="IPR037107">
    <property type="entry name" value="Put_OMP_sf"/>
</dbReference>
<dbReference type="Proteomes" id="UP000593910">
    <property type="component" value="Chromosome"/>
</dbReference>
<sequence>MIQKFLFFSLMIFLPLYGDSLYILHDNDLPFNSDDHYTSGVQIGWISEGYSGELNDSFTQSYIQSLSSIVELVGVSFSERKRAGSISVQGMMITPNDLERTDAIYDDVPYMGTLSGAFSLLSWDSDDFDEYRFTIGVAGPNSGAEQLQKTVHKITGSIDPKGWDNQIGTRIIMQLEYVHGIKQYTGNFGDSKRFEWFNSYYADVGSFYCGAGVGSSVRYGENMPLNFKSSSGLLSSSKSDMVELEHKNSSLGWDVHGGVHLNFVGYLYLYEESKRLGYSFDRPNILPVLNAGVSVYLKNFTASLDFFPSRSTVANPTSTSFARINLSWQF</sequence>
<dbReference type="Gene3D" id="2.40.128.140">
    <property type="entry name" value="Outer membrane protein"/>
    <property type="match status" value="1"/>
</dbReference>
<protein>
    <submittedName>
        <fullName evidence="1">Lipid A deacylase LpxR family protein</fullName>
    </submittedName>
</protein>
<name>A0A7M1AWQ0_9BACT</name>
<reference evidence="1 2" key="1">
    <citation type="submission" date="2019-06" db="EMBL/GenBank/DDBJ databases">
        <title>Sulfurimonas gotlandica sp. nov., a chemoautotrophic and psychrotolerant epsilonproteobacterium isolated from a pelagic redoxcline, and an emended description of the genus Sulfurimonas.</title>
        <authorList>
            <person name="Wang S."/>
            <person name="Jiang L."/>
            <person name="Shao Z."/>
        </authorList>
    </citation>
    <scope>NUCLEOTIDE SEQUENCE [LARGE SCALE GENOMIC DNA]</scope>
    <source>
        <strain evidence="1 2">B2</strain>
    </source>
</reference>
<keyword evidence="2" id="KW-1185">Reference proteome</keyword>
<dbReference type="AlphaFoldDB" id="A0A7M1AWQ0"/>
<dbReference type="EMBL" id="CP041165">
    <property type="protein sequence ID" value="QOP41835.1"/>
    <property type="molecule type" value="Genomic_DNA"/>
</dbReference>
<evidence type="ECO:0000313" key="2">
    <source>
        <dbReference type="Proteomes" id="UP000593910"/>
    </source>
</evidence>
<accession>A0A7M1AWQ0</accession>
<dbReference type="KEGG" id="smax:FJR03_08850"/>